<reference evidence="2" key="1">
    <citation type="submission" date="2020-10" db="EMBL/GenBank/DDBJ databases">
        <authorList>
            <person name="Gilroy R."/>
        </authorList>
    </citation>
    <scope>NUCLEOTIDE SEQUENCE</scope>
    <source>
        <strain evidence="2">B3-2255</strain>
    </source>
</reference>
<evidence type="ECO:0008006" key="4">
    <source>
        <dbReference type="Google" id="ProtNLM"/>
    </source>
</evidence>
<evidence type="ECO:0000313" key="2">
    <source>
        <dbReference type="EMBL" id="MBO8482463.1"/>
    </source>
</evidence>
<evidence type="ECO:0000256" key="1">
    <source>
        <dbReference type="SAM" id="Phobius"/>
    </source>
</evidence>
<proteinExistence type="predicted"/>
<feature type="non-terminal residue" evidence="2">
    <location>
        <position position="58"/>
    </location>
</feature>
<dbReference type="Proteomes" id="UP000823772">
    <property type="component" value="Unassembled WGS sequence"/>
</dbReference>
<protein>
    <recommendedName>
        <fullName evidence="4">Na(+)/H(+) antiporter NhaA</fullName>
    </recommendedName>
</protein>
<organism evidence="2 3">
    <name type="scientific">Candidatus Merdivivens faecigallinarum</name>
    <dbReference type="NCBI Taxonomy" id="2840871"/>
    <lineage>
        <taxon>Bacteria</taxon>
        <taxon>Pseudomonadati</taxon>
        <taxon>Bacteroidota</taxon>
        <taxon>Bacteroidia</taxon>
        <taxon>Bacteroidales</taxon>
        <taxon>Muribaculaceae</taxon>
        <taxon>Muribaculaceae incertae sedis</taxon>
        <taxon>Candidatus Merdivivens</taxon>
    </lineage>
</organism>
<keyword evidence="1" id="KW-1133">Transmembrane helix</keyword>
<keyword evidence="1" id="KW-0812">Transmembrane</keyword>
<gene>
    <name evidence="2" type="ORF">IAC87_07980</name>
</gene>
<accession>A0A9D9NR61</accession>
<dbReference type="EMBL" id="JADILY010000169">
    <property type="protein sequence ID" value="MBO8482463.1"/>
    <property type="molecule type" value="Genomic_DNA"/>
</dbReference>
<keyword evidence="1" id="KW-0472">Membrane</keyword>
<name>A0A9D9NR61_9BACT</name>
<evidence type="ECO:0000313" key="3">
    <source>
        <dbReference type="Proteomes" id="UP000823772"/>
    </source>
</evidence>
<feature type="transmembrane region" description="Helical" evidence="1">
    <location>
        <begin position="20"/>
        <end position="48"/>
    </location>
</feature>
<comment type="caution">
    <text evidence="2">The sequence shown here is derived from an EMBL/GenBank/DDBJ whole genome shotgun (WGS) entry which is preliminary data.</text>
</comment>
<sequence length="58" mass="6591">MATDREQSLKKLRMYEIRNIFNTFFHNESTGGIVLVICTIIALIAANVDSMTGLETLW</sequence>
<dbReference type="AlphaFoldDB" id="A0A9D9NR61"/>
<reference evidence="2" key="2">
    <citation type="journal article" date="2021" name="PeerJ">
        <title>Extensive microbial diversity within the chicken gut microbiome revealed by metagenomics and culture.</title>
        <authorList>
            <person name="Gilroy R."/>
            <person name="Ravi A."/>
            <person name="Getino M."/>
            <person name="Pursley I."/>
            <person name="Horton D.L."/>
            <person name="Alikhan N.F."/>
            <person name="Baker D."/>
            <person name="Gharbi K."/>
            <person name="Hall N."/>
            <person name="Watson M."/>
            <person name="Adriaenssens E.M."/>
            <person name="Foster-Nyarko E."/>
            <person name="Jarju S."/>
            <person name="Secka A."/>
            <person name="Antonio M."/>
            <person name="Oren A."/>
            <person name="Chaudhuri R.R."/>
            <person name="La Ragione R."/>
            <person name="Hildebrand F."/>
            <person name="Pallen M.J."/>
        </authorList>
    </citation>
    <scope>NUCLEOTIDE SEQUENCE</scope>
    <source>
        <strain evidence="2">B3-2255</strain>
    </source>
</reference>